<evidence type="ECO:0000256" key="2">
    <source>
        <dbReference type="ARBA" id="ARBA00022670"/>
    </source>
</evidence>
<dbReference type="EMBL" id="CM010720">
    <property type="protein sequence ID" value="RZC65670.1"/>
    <property type="molecule type" value="Genomic_DNA"/>
</dbReference>
<evidence type="ECO:0000313" key="5">
    <source>
        <dbReference type="EMBL" id="RZC65670.1"/>
    </source>
</evidence>
<keyword evidence="3" id="KW-0378">Hydrolase</keyword>
<accession>A0A4Y7K035</accession>
<evidence type="ECO:0000313" key="6">
    <source>
        <dbReference type="Proteomes" id="UP000316621"/>
    </source>
</evidence>
<dbReference type="AlphaFoldDB" id="A0A4Y7K035"/>
<dbReference type="Pfam" id="PF02902">
    <property type="entry name" value="Peptidase_C48"/>
    <property type="match status" value="1"/>
</dbReference>
<dbReference type="InterPro" id="IPR003653">
    <property type="entry name" value="Peptidase_C48_C"/>
</dbReference>
<gene>
    <name evidence="5" type="ORF">C5167_009359</name>
</gene>
<dbReference type="Gramene" id="RZC65670">
    <property type="protein sequence ID" value="RZC65670"/>
    <property type="gene ID" value="C5167_009359"/>
</dbReference>
<dbReference type="GO" id="GO:0006508">
    <property type="term" value="P:proteolysis"/>
    <property type="evidence" value="ECO:0007669"/>
    <property type="project" value="UniProtKB-KW"/>
</dbReference>
<name>A0A4Y7K035_PAPSO</name>
<dbReference type="InterPro" id="IPR038765">
    <property type="entry name" value="Papain-like_cys_pep_sf"/>
</dbReference>
<proteinExistence type="inferred from homology"/>
<dbReference type="PROSITE" id="PS50600">
    <property type="entry name" value="ULP_PROTEASE"/>
    <property type="match status" value="1"/>
</dbReference>
<evidence type="ECO:0000256" key="3">
    <source>
        <dbReference type="ARBA" id="ARBA00022801"/>
    </source>
</evidence>
<sequence length="404" mass="46968">MSVMKERCQVMCIPGELPTKHKDSMPVVKKRTYIHPQKYRDGYGNITTYSSLLSLKELREKLEDHEQAIFRKTAIGHLLDMPEEQSWSGHRVYFDDLIKSQKTVMAKITLLENDVAYLKQRNDEEPPFEGDYHDEEMSHRSVSRNLCEDTEFSKEYAAFHTPSRCRNFILDHNDMGGENDKEGTKQHGADVASNDVESKESVIRNNMKTQITDWQNEEDINDLFCFLDQSKIHGEFYNDNGMSLVNCGDLSRLLDPSGWLGDEVINKTLYLLRKSKYFTGANHTWTYFETYMLKILENKIDKVMERIRLGISPKHDDARPLPWDAVSTVYGVLNVKKTHWVALTIKMAERRITIYDSKIPPRTGKNTNIYEEIEILREYLRGVTGSGEWHCIFYSKNLPQQTDG</sequence>
<dbReference type="SUPFAM" id="SSF54001">
    <property type="entry name" value="Cysteine proteinases"/>
    <property type="match status" value="1"/>
</dbReference>
<feature type="domain" description="Ubiquitin-like protease family profile" evidence="4">
    <location>
        <begin position="243"/>
        <end position="404"/>
    </location>
</feature>
<dbReference type="Gene3D" id="3.40.395.10">
    <property type="entry name" value="Adenoviral Proteinase, Chain A"/>
    <property type="match status" value="1"/>
</dbReference>
<organism evidence="5 6">
    <name type="scientific">Papaver somniferum</name>
    <name type="common">Opium poppy</name>
    <dbReference type="NCBI Taxonomy" id="3469"/>
    <lineage>
        <taxon>Eukaryota</taxon>
        <taxon>Viridiplantae</taxon>
        <taxon>Streptophyta</taxon>
        <taxon>Embryophyta</taxon>
        <taxon>Tracheophyta</taxon>
        <taxon>Spermatophyta</taxon>
        <taxon>Magnoliopsida</taxon>
        <taxon>Ranunculales</taxon>
        <taxon>Papaveraceae</taxon>
        <taxon>Papaveroideae</taxon>
        <taxon>Papaver</taxon>
    </lineage>
</organism>
<reference evidence="5 6" key="1">
    <citation type="journal article" date="2018" name="Science">
        <title>The opium poppy genome and morphinan production.</title>
        <authorList>
            <person name="Guo L."/>
            <person name="Winzer T."/>
            <person name="Yang X."/>
            <person name="Li Y."/>
            <person name="Ning Z."/>
            <person name="He Z."/>
            <person name="Teodor R."/>
            <person name="Lu Y."/>
            <person name="Bowser T.A."/>
            <person name="Graham I.A."/>
            <person name="Ye K."/>
        </authorList>
    </citation>
    <scope>NUCLEOTIDE SEQUENCE [LARGE SCALE GENOMIC DNA]</scope>
    <source>
        <strain evidence="6">cv. HN1</strain>
        <tissue evidence="5">Leaves</tissue>
    </source>
</reference>
<protein>
    <recommendedName>
        <fullName evidence="4">Ubiquitin-like protease family profile domain-containing protein</fullName>
    </recommendedName>
</protein>
<dbReference type="Proteomes" id="UP000316621">
    <property type="component" value="Chromosome 6"/>
</dbReference>
<evidence type="ECO:0000259" key="4">
    <source>
        <dbReference type="PROSITE" id="PS50600"/>
    </source>
</evidence>
<keyword evidence="6" id="KW-1185">Reference proteome</keyword>
<comment type="similarity">
    <text evidence="1">Belongs to the peptidase C48 family.</text>
</comment>
<evidence type="ECO:0000256" key="1">
    <source>
        <dbReference type="ARBA" id="ARBA00005234"/>
    </source>
</evidence>
<keyword evidence="2" id="KW-0645">Protease</keyword>
<dbReference type="GO" id="GO:0008234">
    <property type="term" value="F:cysteine-type peptidase activity"/>
    <property type="evidence" value="ECO:0007669"/>
    <property type="project" value="InterPro"/>
</dbReference>